<dbReference type="VEuPathDB" id="ToxoDB:NCLIV_038300"/>
<dbReference type="GeneID" id="13441958"/>
<dbReference type="InParanoid" id="F0VJY7"/>
<dbReference type="OrthoDB" id="330646at2759"/>
<keyword evidence="3" id="KW-1185">Reference proteome</keyword>
<sequence length="327" mass="35413">MTRLLVVVSLSLEKSALPSNIVWPVLVGSSLALPLGGAHGGLALGEAELREIEPLMSRVIPEAWNDRHFQHTYEGPDDMPAHAKTTLFTPEVLLPVAAPESEDGIRRRADSVEAEGAESALASTVPEERVDTERRTTDEKSKRFEKCYQRLDFGPSQTVALNEHRDGGGWGGGHARKLVFSALGVPAESRDLVCGEDGKIFTMRHVVPVTMRSRPGATAPMKAHLERAFRKALAKVQIGGLHCYVRAHGAGLVVARRTDAAGGEMDTRRGMQDEAEVGTDSRGEDGGEAVRQVLESVIPDRLRHAFAVPYRGHHVEALAAVNSDGKF</sequence>
<dbReference type="RefSeq" id="XP_003884080.1">
    <property type="nucleotide sequence ID" value="XM_003884031.1"/>
</dbReference>
<proteinExistence type="predicted"/>
<gene>
    <name evidence="2" type="ORF">NCLIV_038300</name>
</gene>
<dbReference type="EMBL" id="FR823390">
    <property type="protein sequence ID" value="CBZ54049.1"/>
    <property type="molecule type" value="Genomic_DNA"/>
</dbReference>
<dbReference type="Proteomes" id="UP000007494">
    <property type="component" value="Chromosome VIII"/>
</dbReference>
<dbReference type="AlphaFoldDB" id="F0VJY7"/>
<feature type="compositionally biased region" description="Basic and acidic residues" evidence="1">
    <location>
        <begin position="126"/>
        <end position="138"/>
    </location>
</feature>
<dbReference type="Gene3D" id="2.60.120.460">
    <property type="entry name" value="YjbQ-like"/>
    <property type="match status" value="1"/>
</dbReference>
<protein>
    <submittedName>
        <fullName evidence="2">Uncharacterized protein</fullName>
    </submittedName>
</protein>
<reference evidence="3" key="1">
    <citation type="journal article" date="2012" name="PLoS Pathog.">
        <title>Comparative genomics of the apicomplexan parasites Toxoplasma gondii and Neospora caninum: Coccidia differing in host range and transmission strategy.</title>
        <authorList>
            <person name="Reid A.J."/>
            <person name="Vermont S.J."/>
            <person name="Cotton J.A."/>
            <person name="Harris D."/>
            <person name="Hill-Cawthorne G.A."/>
            <person name="Konen-Waisman S."/>
            <person name="Latham S.M."/>
            <person name="Mourier T."/>
            <person name="Norton R."/>
            <person name="Quail M.A."/>
            <person name="Sanders M."/>
            <person name="Shanmugam D."/>
            <person name="Sohal A."/>
            <person name="Wasmuth J.D."/>
            <person name="Brunk B."/>
            <person name="Grigg M.E."/>
            <person name="Howard J.C."/>
            <person name="Parkinson J."/>
            <person name="Roos D.S."/>
            <person name="Trees A.J."/>
            <person name="Berriman M."/>
            <person name="Pain A."/>
            <person name="Wastling J.M."/>
        </authorList>
    </citation>
    <scope>NUCLEOTIDE SEQUENCE [LARGE SCALE GENOMIC DNA]</scope>
    <source>
        <strain evidence="3">Liverpool</strain>
    </source>
</reference>
<accession>F0VJY7</accession>
<dbReference type="SUPFAM" id="SSF111038">
    <property type="entry name" value="YjbQ-like"/>
    <property type="match status" value="1"/>
</dbReference>
<dbReference type="InterPro" id="IPR001602">
    <property type="entry name" value="UPF0047_YjbQ-like"/>
</dbReference>
<evidence type="ECO:0000313" key="2">
    <source>
        <dbReference type="EMBL" id="CBZ54049.1"/>
    </source>
</evidence>
<organism evidence="2 3">
    <name type="scientific">Neospora caninum (strain Liverpool)</name>
    <dbReference type="NCBI Taxonomy" id="572307"/>
    <lineage>
        <taxon>Eukaryota</taxon>
        <taxon>Sar</taxon>
        <taxon>Alveolata</taxon>
        <taxon>Apicomplexa</taxon>
        <taxon>Conoidasida</taxon>
        <taxon>Coccidia</taxon>
        <taxon>Eucoccidiorida</taxon>
        <taxon>Eimeriorina</taxon>
        <taxon>Sarcocystidae</taxon>
        <taxon>Neospora</taxon>
    </lineage>
</organism>
<dbReference type="eggNOG" id="KOG3267">
    <property type="taxonomic scope" value="Eukaryota"/>
</dbReference>
<name>F0VJY7_NEOCL</name>
<evidence type="ECO:0000256" key="1">
    <source>
        <dbReference type="SAM" id="MobiDB-lite"/>
    </source>
</evidence>
<dbReference type="InterPro" id="IPR035917">
    <property type="entry name" value="YjbQ-like_sf"/>
</dbReference>
<feature type="region of interest" description="Disordered" evidence="1">
    <location>
        <begin position="262"/>
        <end position="286"/>
    </location>
</feature>
<dbReference type="Pfam" id="PF01894">
    <property type="entry name" value="YjbQ"/>
    <property type="match status" value="1"/>
</dbReference>
<evidence type="ECO:0000313" key="3">
    <source>
        <dbReference type="Proteomes" id="UP000007494"/>
    </source>
</evidence>
<feature type="region of interest" description="Disordered" evidence="1">
    <location>
        <begin position="103"/>
        <end position="138"/>
    </location>
</feature>